<dbReference type="RefSeq" id="WP_144249908.1">
    <property type="nucleotide sequence ID" value="NZ_VLPK01000004.1"/>
</dbReference>
<reference evidence="1 2" key="1">
    <citation type="submission" date="2019-07" db="EMBL/GenBank/DDBJ databases">
        <authorList>
            <person name="Huq M.A."/>
        </authorList>
    </citation>
    <scope>NUCLEOTIDE SEQUENCE [LARGE SCALE GENOMIC DNA]</scope>
    <source>
        <strain evidence="1 2">MAH-19</strain>
    </source>
</reference>
<dbReference type="AlphaFoldDB" id="A0A556MFC1"/>
<name>A0A556MFC1_9SPHI</name>
<dbReference type="Proteomes" id="UP000318733">
    <property type="component" value="Unassembled WGS sequence"/>
</dbReference>
<organism evidence="1 2">
    <name type="scientific">Mucilaginibacter corticis</name>
    <dbReference type="NCBI Taxonomy" id="2597670"/>
    <lineage>
        <taxon>Bacteria</taxon>
        <taxon>Pseudomonadati</taxon>
        <taxon>Bacteroidota</taxon>
        <taxon>Sphingobacteriia</taxon>
        <taxon>Sphingobacteriales</taxon>
        <taxon>Sphingobacteriaceae</taxon>
        <taxon>Mucilaginibacter</taxon>
    </lineage>
</organism>
<dbReference type="OrthoDB" id="5194749at2"/>
<gene>
    <name evidence="1" type="ORF">FO440_19120</name>
</gene>
<protein>
    <submittedName>
        <fullName evidence="1">Uncharacterized protein</fullName>
    </submittedName>
</protein>
<proteinExistence type="predicted"/>
<sequence>MIKKIWDALFTKSELLQDIYLIAQLNDKVMPIDRGEIYEDPLDSFLKLNFYGEVTGGGTQLTVNNEIAYCDVEIKLNKEPTGLIISDIIRKIENLGAPKGSKLIIEKTGEKIPFGKLEGLAIYLDGINLSDEVYKNSDTEALALNIRKLIGINDDIIRYSQGNTETALYFYSTSFEDMKSKISNFIATEPECENSRIVQIA</sequence>
<comment type="caution">
    <text evidence="1">The sequence shown here is derived from an EMBL/GenBank/DDBJ whole genome shotgun (WGS) entry which is preliminary data.</text>
</comment>
<evidence type="ECO:0000313" key="2">
    <source>
        <dbReference type="Proteomes" id="UP000318733"/>
    </source>
</evidence>
<keyword evidence="2" id="KW-1185">Reference proteome</keyword>
<evidence type="ECO:0000313" key="1">
    <source>
        <dbReference type="EMBL" id="TSJ38626.1"/>
    </source>
</evidence>
<accession>A0A556MFC1</accession>
<dbReference type="EMBL" id="VLPK01000004">
    <property type="protein sequence ID" value="TSJ38626.1"/>
    <property type="molecule type" value="Genomic_DNA"/>
</dbReference>